<dbReference type="InterPro" id="IPR001387">
    <property type="entry name" value="Cro/C1-type_HTH"/>
</dbReference>
<evidence type="ECO:0000256" key="3">
    <source>
        <dbReference type="ARBA" id="ARBA00022695"/>
    </source>
</evidence>
<dbReference type="RefSeq" id="WP_179899880.1">
    <property type="nucleotide sequence ID" value="NZ_JACBXV010000024.1"/>
</dbReference>
<keyword evidence="6" id="KW-0067">ATP-binding</keyword>
<dbReference type="CDD" id="cd00093">
    <property type="entry name" value="HTH_XRE"/>
    <property type="match status" value="1"/>
</dbReference>
<dbReference type="EMBL" id="JACBXV010000024">
    <property type="protein sequence ID" value="NYS68550.1"/>
    <property type="molecule type" value="Genomic_DNA"/>
</dbReference>
<dbReference type="InterPro" id="IPR052038">
    <property type="entry name" value="Type-VII_TA_antitoxin"/>
</dbReference>
<evidence type="ECO:0000256" key="6">
    <source>
        <dbReference type="ARBA" id="ARBA00022840"/>
    </source>
</evidence>
<dbReference type="GO" id="GO:0003677">
    <property type="term" value="F:DNA binding"/>
    <property type="evidence" value="ECO:0007669"/>
    <property type="project" value="InterPro"/>
</dbReference>
<dbReference type="GO" id="GO:0005524">
    <property type="term" value="F:ATP binding"/>
    <property type="evidence" value="ECO:0007669"/>
    <property type="project" value="UniProtKB-KW"/>
</dbReference>
<comment type="cofactor">
    <cofactor evidence="1">
        <name>Mg(2+)</name>
        <dbReference type="ChEBI" id="CHEBI:18420"/>
    </cofactor>
</comment>
<dbReference type="SUPFAM" id="SSF81301">
    <property type="entry name" value="Nucleotidyltransferase"/>
    <property type="match status" value="1"/>
</dbReference>
<evidence type="ECO:0000313" key="10">
    <source>
        <dbReference type="Proteomes" id="UP000572528"/>
    </source>
</evidence>
<evidence type="ECO:0000256" key="7">
    <source>
        <dbReference type="ARBA" id="ARBA00022842"/>
    </source>
</evidence>
<dbReference type="Proteomes" id="UP000572528">
    <property type="component" value="Unassembled WGS sequence"/>
</dbReference>
<reference evidence="9 10" key="1">
    <citation type="submission" date="2020-07" db="EMBL/GenBank/DDBJ databases">
        <title>MOT database genomes.</title>
        <authorList>
            <person name="Joseph S."/>
            <person name="Aduse-Opoku J."/>
            <person name="Hashim A."/>
            <person name="Wade W."/>
            <person name="Curtis M."/>
        </authorList>
    </citation>
    <scope>NUCLEOTIDE SEQUENCE [LARGE SCALE GENOMIC DNA]</scope>
    <source>
        <strain evidence="9 10">WMus004</strain>
    </source>
</reference>
<sequence length="159" mass="17389">MGRFRVEDAPALVRAARIDAGLMQAELAGRAGVVQPSISQIERGCRTVSPEMLEHIFEAVDYRPSLALKAHAERIREIADIHGLENLRVFGSALIGSDGYCSDMDLFYAPHEGVSPFDVVLFSREVEELTGFSVDAVSDRSTAVKRGMLAESLHEDVSL</sequence>
<dbReference type="Pfam" id="PF13560">
    <property type="entry name" value="HTH_31"/>
    <property type="match status" value="1"/>
</dbReference>
<dbReference type="InterPro" id="IPR010982">
    <property type="entry name" value="Lambda_DNA-bd_dom_sf"/>
</dbReference>
<evidence type="ECO:0000256" key="4">
    <source>
        <dbReference type="ARBA" id="ARBA00022723"/>
    </source>
</evidence>
<keyword evidence="5" id="KW-0547">Nucleotide-binding</keyword>
<dbReference type="GO" id="GO:0016779">
    <property type="term" value="F:nucleotidyltransferase activity"/>
    <property type="evidence" value="ECO:0007669"/>
    <property type="project" value="UniProtKB-KW"/>
</dbReference>
<dbReference type="GO" id="GO:0046872">
    <property type="term" value="F:metal ion binding"/>
    <property type="evidence" value="ECO:0007669"/>
    <property type="project" value="UniProtKB-KW"/>
</dbReference>
<accession>A0A853EJ14</accession>
<dbReference type="Gene3D" id="3.30.460.10">
    <property type="entry name" value="Beta Polymerase, domain 2"/>
    <property type="match status" value="1"/>
</dbReference>
<dbReference type="PANTHER" id="PTHR33571">
    <property type="entry name" value="SSL8005 PROTEIN"/>
    <property type="match status" value="1"/>
</dbReference>
<dbReference type="AlphaFoldDB" id="A0A853EJ14"/>
<evidence type="ECO:0000259" key="8">
    <source>
        <dbReference type="PROSITE" id="PS50943"/>
    </source>
</evidence>
<comment type="caution">
    <text evidence="9">The sequence shown here is derived from an EMBL/GenBank/DDBJ whole genome shotgun (WGS) entry which is preliminary data.</text>
</comment>
<dbReference type="Gene3D" id="1.10.260.40">
    <property type="entry name" value="lambda repressor-like DNA-binding domains"/>
    <property type="match status" value="1"/>
</dbReference>
<name>A0A853EJ14_9ACTO</name>
<keyword evidence="3" id="KW-0548">Nucleotidyltransferase</keyword>
<evidence type="ECO:0000256" key="2">
    <source>
        <dbReference type="ARBA" id="ARBA00022679"/>
    </source>
</evidence>
<organism evidence="9 10">
    <name type="scientific">Actinomyces bowdenii</name>
    <dbReference type="NCBI Taxonomy" id="131109"/>
    <lineage>
        <taxon>Bacteria</taxon>
        <taxon>Bacillati</taxon>
        <taxon>Actinomycetota</taxon>
        <taxon>Actinomycetes</taxon>
        <taxon>Actinomycetales</taxon>
        <taxon>Actinomycetaceae</taxon>
        <taxon>Actinomyces</taxon>
    </lineage>
</organism>
<keyword evidence="4" id="KW-0479">Metal-binding</keyword>
<keyword evidence="7" id="KW-0460">Magnesium</keyword>
<gene>
    <name evidence="9" type="ORF">HZZ05_03255</name>
</gene>
<dbReference type="SMART" id="SM00530">
    <property type="entry name" value="HTH_XRE"/>
    <property type="match status" value="1"/>
</dbReference>
<evidence type="ECO:0000313" key="9">
    <source>
        <dbReference type="EMBL" id="NYS68550.1"/>
    </source>
</evidence>
<protein>
    <submittedName>
        <fullName evidence="9">XRE family transcriptional regulator</fullName>
    </submittedName>
</protein>
<dbReference type="PROSITE" id="PS50943">
    <property type="entry name" value="HTH_CROC1"/>
    <property type="match status" value="1"/>
</dbReference>
<dbReference type="SUPFAM" id="SSF47413">
    <property type="entry name" value="lambda repressor-like DNA-binding domains"/>
    <property type="match status" value="1"/>
</dbReference>
<keyword evidence="2" id="KW-0808">Transferase</keyword>
<dbReference type="PANTHER" id="PTHR33571:SF12">
    <property type="entry name" value="BSL3053 PROTEIN"/>
    <property type="match status" value="1"/>
</dbReference>
<proteinExistence type="predicted"/>
<dbReference type="InterPro" id="IPR043519">
    <property type="entry name" value="NT_sf"/>
</dbReference>
<evidence type="ECO:0000256" key="1">
    <source>
        <dbReference type="ARBA" id="ARBA00001946"/>
    </source>
</evidence>
<feature type="domain" description="HTH cro/C1-type" evidence="8">
    <location>
        <begin position="13"/>
        <end position="67"/>
    </location>
</feature>
<evidence type="ECO:0000256" key="5">
    <source>
        <dbReference type="ARBA" id="ARBA00022741"/>
    </source>
</evidence>